<dbReference type="Gene3D" id="1.10.1400.10">
    <property type="match status" value="1"/>
</dbReference>
<dbReference type="InterPro" id="IPR043147">
    <property type="entry name" value="Penicillin_amidase_A-knob"/>
</dbReference>
<accession>A0A3B0UK82</accession>
<gene>
    <name evidence="4" type="ORF">MNBD_CHLOROFLEXI01-1839</name>
</gene>
<dbReference type="GO" id="GO:0008953">
    <property type="term" value="F:penicillin amidase activity"/>
    <property type="evidence" value="ECO:0007669"/>
    <property type="project" value="UniProtKB-EC"/>
</dbReference>
<dbReference type="InterPro" id="IPR043146">
    <property type="entry name" value="Penicillin_amidase_N_B-knob"/>
</dbReference>
<evidence type="ECO:0000313" key="4">
    <source>
        <dbReference type="EMBL" id="VAW31128.1"/>
    </source>
</evidence>
<organism evidence="4">
    <name type="scientific">hydrothermal vent metagenome</name>
    <dbReference type="NCBI Taxonomy" id="652676"/>
    <lineage>
        <taxon>unclassified sequences</taxon>
        <taxon>metagenomes</taxon>
        <taxon>ecological metagenomes</taxon>
    </lineage>
</organism>
<keyword evidence="2 4" id="KW-0378">Hydrolase</keyword>
<reference evidence="4" key="1">
    <citation type="submission" date="2018-06" db="EMBL/GenBank/DDBJ databases">
        <authorList>
            <person name="Zhirakovskaya E."/>
        </authorList>
    </citation>
    <scope>NUCLEOTIDE SEQUENCE</scope>
</reference>
<evidence type="ECO:0000256" key="3">
    <source>
        <dbReference type="ARBA" id="ARBA00023145"/>
    </source>
</evidence>
<comment type="similarity">
    <text evidence="1">Belongs to the peptidase S45 family.</text>
</comment>
<dbReference type="GO" id="GO:0017000">
    <property type="term" value="P:antibiotic biosynthetic process"/>
    <property type="evidence" value="ECO:0007669"/>
    <property type="project" value="InterPro"/>
</dbReference>
<sequence>MKLFTRIGLILLAIIALLILVLATVGVVNVRRPFPDTDTTLILPGLQDEVNVYRDENGIPQIYAQNEQDLFMAQGYVHAQDRFWQMEFWRHVSLGRISEIAGEAGVGNDKFIRTMGWNRIAEESLAYYESEAPEMLEIMEAYSEGVNAYIDEQGDNISLNYTILGLVNEKWEIEPWEPLHTIAWAVVMADDLGGNWRNEISRANLIKELGEGTTANLLPFYPYSSRPVIAPTNALDFDFSTSEETLTLQNEPVNWNNVNTNIVGSYPEEGFLGGGDYIGSNNWVISGDLTDTGMPLLANDPHLGIQMPAIWYQVGLHAPGFNVSGFSFAGVPGIVIGHNDNIAWGVTNVGPDVQDLYIEKINPSNPNQAEFMGEWEDMEIIEEVIKVNGGEDVILEVKITRHGPIISDLRDDVSDVLAIRWTAQEPMRTLEAIMGLNKAENYDDFREALRYWDVPSQSIVYADVEGNIAYQTPGLIPIRANGNGLVPVPGWTGEYEWEGWVPYEEMPAMLNPDSGYIATANHAVVDEDYPYLLTLYWADGDRGQRIVDMIEAELDGDGTLSQEDLAAIQFDSRSLMADSYVPLMEGLSSDDEKVQAALERLRGWDRQARRDSVPAALFEIFYMQLAQATLADEVGEENVGAFGGRVLFHQLAANPDAVWWNDVSTEAKESQADILLATLTETVAWFEENVGDDMNEWRWGNIHTATFRSSPLGESGIGPIESIVNRGPFPADGGASIVNANSWSWRNPAAVTGHPSMRMLIDLGDFDASEWIIPTGASGHPYHSNYDDQIDLWLNGRYLPMLWSEERVQETAVNHLILQPSE</sequence>
<dbReference type="Gene3D" id="2.30.120.10">
    <property type="match status" value="1"/>
</dbReference>
<evidence type="ECO:0000256" key="2">
    <source>
        <dbReference type="ARBA" id="ARBA00022801"/>
    </source>
</evidence>
<dbReference type="InterPro" id="IPR029055">
    <property type="entry name" value="Ntn_hydrolases_N"/>
</dbReference>
<dbReference type="InterPro" id="IPR023343">
    <property type="entry name" value="Penicillin_amidase_dom1"/>
</dbReference>
<protein>
    <submittedName>
        <fullName evidence="4">Penicillin acylase II</fullName>
        <ecNumber evidence="4">3.5.1.11</ecNumber>
    </submittedName>
</protein>
<evidence type="ECO:0000256" key="1">
    <source>
        <dbReference type="ARBA" id="ARBA00006586"/>
    </source>
</evidence>
<dbReference type="EC" id="3.5.1.11" evidence="4"/>
<dbReference type="EMBL" id="UOEU01000163">
    <property type="protein sequence ID" value="VAW31128.1"/>
    <property type="molecule type" value="Genomic_DNA"/>
</dbReference>
<proteinExistence type="inferred from homology"/>
<dbReference type="CDD" id="cd03747">
    <property type="entry name" value="Ntn_PGA_like"/>
    <property type="match status" value="1"/>
</dbReference>
<dbReference type="Pfam" id="PF01804">
    <property type="entry name" value="Penicil_amidase"/>
    <property type="match status" value="1"/>
</dbReference>
<dbReference type="Gene3D" id="3.60.20.10">
    <property type="entry name" value="Glutamine Phosphoribosylpyrophosphate, subunit 1, domain 1"/>
    <property type="match status" value="1"/>
</dbReference>
<dbReference type="Gene3D" id="1.10.439.10">
    <property type="entry name" value="Penicillin Amidohydrolase, domain 1"/>
    <property type="match status" value="1"/>
</dbReference>
<dbReference type="PIRSF" id="PIRSF001227">
    <property type="entry name" value="Pen_acylase"/>
    <property type="match status" value="1"/>
</dbReference>
<dbReference type="InterPro" id="IPR002692">
    <property type="entry name" value="S45"/>
</dbReference>
<keyword evidence="3" id="KW-0865">Zymogen</keyword>
<dbReference type="SUPFAM" id="SSF56235">
    <property type="entry name" value="N-terminal nucleophile aminohydrolases (Ntn hydrolases)"/>
    <property type="match status" value="1"/>
</dbReference>
<dbReference type="PANTHER" id="PTHR34218">
    <property type="entry name" value="PEPTIDASE S45 PENICILLIN AMIDASE"/>
    <property type="match status" value="1"/>
</dbReference>
<dbReference type="InterPro" id="IPR014395">
    <property type="entry name" value="Pen/GL7ACA/AHL_acylase"/>
</dbReference>
<name>A0A3B0UK82_9ZZZZ</name>
<dbReference type="AlphaFoldDB" id="A0A3B0UK82"/>
<dbReference type="PANTHER" id="PTHR34218:SF4">
    <property type="entry name" value="ACYL-HOMOSERINE LACTONE ACYLASE QUIP"/>
    <property type="match status" value="1"/>
</dbReference>